<evidence type="ECO:0000313" key="3">
    <source>
        <dbReference type="Proteomes" id="UP000027073"/>
    </source>
</evidence>
<dbReference type="Proteomes" id="UP000027073">
    <property type="component" value="Unassembled WGS sequence"/>
</dbReference>
<dbReference type="VEuPathDB" id="FungiDB:PLEOSDRAFT_1108590"/>
<dbReference type="InParanoid" id="A0A067N7W7"/>
<name>A0A067N7W7_PLEO1</name>
<feature type="region of interest" description="Disordered" evidence="1">
    <location>
        <begin position="1"/>
        <end position="30"/>
    </location>
</feature>
<sequence>MANCSKSKRSYYKNKPTTCGQNTAPKQQETAIVTKAVGRPKLYKTPEDKAAANRAKSKRSYAKRKAALNVRKPVRYRADTSDTRGIFANAQRQPPRNVYPTTLPGWMALISKTSAEFTILTQGCSCVYVEGLYHRYALSRQTEILSDALLVLEGLRKTVLRCHGGVLQLAGVGKDLLRVQAVDKDIGDVLSSIEDLLCYAFEGYTEAADMYAKGRLMYQRTLTFGS</sequence>
<feature type="compositionally biased region" description="Basic residues" evidence="1">
    <location>
        <begin position="1"/>
        <end position="12"/>
    </location>
</feature>
<dbReference type="HOGENOM" id="CLU_101470_2_0_1"/>
<accession>A0A067N7W7</accession>
<dbReference type="EMBL" id="KL198012">
    <property type="protein sequence ID" value="KDQ24133.1"/>
    <property type="molecule type" value="Genomic_DNA"/>
</dbReference>
<gene>
    <name evidence="2" type="ORF">PLEOSDRAFT_1108590</name>
</gene>
<organism evidence="2 3">
    <name type="scientific">Pleurotus ostreatus (strain PC15)</name>
    <name type="common">Oyster mushroom</name>
    <dbReference type="NCBI Taxonomy" id="1137138"/>
    <lineage>
        <taxon>Eukaryota</taxon>
        <taxon>Fungi</taxon>
        <taxon>Dikarya</taxon>
        <taxon>Basidiomycota</taxon>
        <taxon>Agaricomycotina</taxon>
        <taxon>Agaricomycetes</taxon>
        <taxon>Agaricomycetidae</taxon>
        <taxon>Agaricales</taxon>
        <taxon>Pleurotineae</taxon>
        <taxon>Pleurotaceae</taxon>
        <taxon>Pleurotus</taxon>
    </lineage>
</organism>
<protein>
    <submittedName>
        <fullName evidence="2">Uncharacterized protein</fullName>
    </submittedName>
</protein>
<evidence type="ECO:0000256" key="1">
    <source>
        <dbReference type="SAM" id="MobiDB-lite"/>
    </source>
</evidence>
<evidence type="ECO:0000313" key="2">
    <source>
        <dbReference type="EMBL" id="KDQ24133.1"/>
    </source>
</evidence>
<proteinExistence type="predicted"/>
<reference evidence="3" key="1">
    <citation type="journal article" date="2014" name="Proc. Natl. Acad. Sci. U.S.A.">
        <title>Extensive sampling of basidiomycete genomes demonstrates inadequacy of the white-rot/brown-rot paradigm for wood decay fungi.</title>
        <authorList>
            <person name="Riley R."/>
            <person name="Salamov A.A."/>
            <person name="Brown D.W."/>
            <person name="Nagy L.G."/>
            <person name="Floudas D."/>
            <person name="Held B.W."/>
            <person name="Levasseur A."/>
            <person name="Lombard V."/>
            <person name="Morin E."/>
            <person name="Otillar R."/>
            <person name="Lindquist E.A."/>
            <person name="Sun H."/>
            <person name="LaButti K.M."/>
            <person name="Schmutz J."/>
            <person name="Jabbour D."/>
            <person name="Luo H."/>
            <person name="Baker S.E."/>
            <person name="Pisabarro A.G."/>
            <person name="Walton J.D."/>
            <person name="Blanchette R.A."/>
            <person name="Henrissat B."/>
            <person name="Martin F."/>
            <person name="Cullen D."/>
            <person name="Hibbett D.S."/>
            <person name="Grigoriev I.V."/>
        </authorList>
    </citation>
    <scope>NUCLEOTIDE SEQUENCE [LARGE SCALE GENOMIC DNA]</scope>
    <source>
        <strain evidence="3">PC15</strain>
    </source>
</reference>
<dbReference type="AlphaFoldDB" id="A0A067N7W7"/>
<feature type="compositionally biased region" description="Polar residues" evidence="1">
    <location>
        <begin position="15"/>
        <end position="30"/>
    </location>
</feature>
<dbReference type="OrthoDB" id="2654423at2759"/>